<name>A0A0B6Y489_9EUPU</name>
<feature type="non-terminal residue" evidence="1">
    <location>
        <position position="67"/>
    </location>
</feature>
<evidence type="ECO:0000313" key="1">
    <source>
        <dbReference type="EMBL" id="CEK50671.1"/>
    </source>
</evidence>
<reference evidence="1" key="1">
    <citation type="submission" date="2014-12" db="EMBL/GenBank/DDBJ databases">
        <title>Insight into the proteome of Arion vulgaris.</title>
        <authorList>
            <person name="Aradska J."/>
            <person name="Bulat T."/>
            <person name="Smidak R."/>
            <person name="Sarate P."/>
            <person name="Gangsoo J."/>
            <person name="Sialana F."/>
            <person name="Bilban M."/>
            <person name="Lubec G."/>
        </authorList>
    </citation>
    <scope>NUCLEOTIDE SEQUENCE</scope>
    <source>
        <tissue evidence="1">Skin</tissue>
    </source>
</reference>
<accession>A0A0B6Y489</accession>
<feature type="non-terminal residue" evidence="1">
    <location>
        <position position="1"/>
    </location>
</feature>
<proteinExistence type="predicted"/>
<dbReference type="AlphaFoldDB" id="A0A0B6Y489"/>
<sequence>FASNRDATEATMLTEFEARLQEYDDRKESELVDRLLQVHKDQDNNLQKNSQDVEKKLDSLKNYGEYL</sequence>
<organism evidence="1">
    <name type="scientific">Arion vulgaris</name>
    <dbReference type="NCBI Taxonomy" id="1028688"/>
    <lineage>
        <taxon>Eukaryota</taxon>
        <taxon>Metazoa</taxon>
        <taxon>Spiralia</taxon>
        <taxon>Lophotrochozoa</taxon>
        <taxon>Mollusca</taxon>
        <taxon>Gastropoda</taxon>
        <taxon>Heterobranchia</taxon>
        <taxon>Euthyneura</taxon>
        <taxon>Panpulmonata</taxon>
        <taxon>Eupulmonata</taxon>
        <taxon>Stylommatophora</taxon>
        <taxon>Helicina</taxon>
        <taxon>Arionoidea</taxon>
        <taxon>Arionidae</taxon>
        <taxon>Arion</taxon>
    </lineage>
</organism>
<dbReference type="EMBL" id="HACG01003806">
    <property type="protein sequence ID" value="CEK50671.1"/>
    <property type="molecule type" value="Transcribed_RNA"/>
</dbReference>
<protein>
    <submittedName>
        <fullName evidence="1">Uncharacterized protein</fullName>
    </submittedName>
</protein>
<gene>
    <name evidence="1" type="primary">ORF11385</name>
</gene>